<sequence length="1458" mass="166719">MTSRIKKATEYADRGKETMIPEEEDPLVETDLSSNNEKRWPEGSPSEKALRGRRIIIRSEVRREQKPEPSHRYREPSKIDRRSRVTEEPRTGSSTSDRTWDEYNEDTVEALQQQVLDLKKKLKKNKRSRRPQHSSRSKVRTRHTKCLSSESSSRSTAETDEEESSDGRHKGGRTLNRGSRGNWSESPSAVRQPYGERIGRETVWKALHQISHSPFSKEIESARLPRNFSAPTYVMYDGKADPVGHISHYRQSMAIHLGNNALMCRMFPSSLGPMSLRWFNRLPHSSIFSWNELAEAFVSRFITNSRKPKEFASLMSMRMKDSESLKNYSARYWEVYNEVDGGTEDMAMKTFKEGLHPESELRHSLSKRSARNMRDLMSRIEQYVRVEEDRARTGALSAQNRPQRRPNNTEQKRAEIPPRNPTRFPRPKEAVGVYTVFNQPIYRIMGDIKNEPFFMWPAPLGGDPTKRDPNKYCSYHREKGHMTEKCFTLKKHLDDLAKAGHLRCYINDGQRQHYHEGPTIVHNTKPAARIIETIHTSRSNGHSYDRLKSDLKKAQHLREVFQIHEGSVISKKPRMDYPENEQQIFFSDEDLRDVQTPHDDPLVIKLRIGDSDVKRVLVDQGSCSEIMYPDLFHGLGLKQTDLQPYDAPLVGFSGESVRPMGRITLNVHTGPISLETEFVLEKARDTHTETYSSCEELDTVIFSSDPEKYFKIGRKLSPDNRTELIDFLVGNVDVFAWDPYEVPGVDPNYIEHRLNTDPHSKPVQQKARRSAPVHAEAVQKEVEKLLQAGAIREIQYPTWLSNTVVVKKKNGKWRVCVDFTNLNQACPKDPFPLPKIDQLVDATAGHDRMSFLDAFPRVPSDCPISRRQRKNRIHHPTGDILLQNCTRLRLNASKCVFGVGSGKFLGFMVSHRGIEVNPDQIKVIQELKAPRTHKEVQRLTETHYPPLEKVGLALITAADKLPQYFQAHTVYLVTQYPVQAMFNKADFTGRIWKWGAKISALGVKYLPRTAIKGQVLADFVAEFAPTSEQNNLGESTPREDSPDHTRWWKVYVDGASNSKGSGTGVVIITPDETVIEQSIRLNFKTSNNEAEYEAVLAGLKSAKTLGARRLIVYCDSLLVASQINGEYMARDERMAAYLLKVQTAMTDFETVRIEQIGRNLNNHADALATLASVLSADFKRFIPIETLTTPSTDQPANYINAITVGPCWMDPYVTYLKEGVLPEQKKEAEIIRRKTARFWLSKDLKLYRRSFSGPYLLCVHPDVIEDLLYEIHEGICGSHTGGRSLAHRALTQGYWWPYMQKDAVDYVRKCDKCQRFSHSLHQPAGELQPLVSPWPFAQWGMDLVGPLPRATGNRRWLIVATDYFTKWVEAEPLANIRDKDSIKFVWKNIITRFGIPKTIISDNGTHSPVNLSRSIVQNSTESRKGWKMPREDGWKNYLMSCGLSEPLHGGQQGRPHSH</sequence>
<dbReference type="PROSITE" id="PS50994">
    <property type="entry name" value="INTEGRASE"/>
    <property type="match status" value="1"/>
</dbReference>
<dbReference type="InterPro" id="IPR041588">
    <property type="entry name" value="Integrase_H2C2"/>
</dbReference>
<feature type="compositionally biased region" description="Basic and acidic residues" evidence="1">
    <location>
        <begin position="57"/>
        <end position="90"/>
    </location>
</feature>
<evidence type="ECO:0000259" key="3">
    <source>
        <dbReference type="PROSITE" id="PS50994"/>
    </source>
</evidence>
<feature type="region of interest" description="Disordered" evidence="1">
    <location>
        <begin position="1"/>
        <end position="194"/>
    </location>
</feature>
<dbReference type="EMBL" id="OIVN01005118">
    <property type="protein sequence ID" value="SPD20986.1"/>
    <property type="molecule type" value="Genomic_DNA"/>
</dbReference>
<feature type="region of interest" description="Disordered" evidence="1">
    <location>
        <begin position="389"/>
        <end position="426"/>
    </location>
</feature>
<dbReference type="InterPro" id="IPR036397">
    <property type="entry name" value="RNaseH_sf"/>
</dbReference>
<feature type="compositionally biased region" description="Polar residues" evidence="1">
    <location>
        <begin position="176"/>
        <end position="189"/>
    </location>
</feature>
<dbReference type="GO" id="GO:0003676">
    <property type="term" value="F:nucleic acid binding"/>
    <property type="evidence" value="ECO:0007669"/>
    <property type="project" value="InterPro"/>
</dbReference>
<reference evidence="4" key="1">
    <citation type="submission" date="2018-02" db="EMBL/GenBank/DDBJ databases">
        <authorList>
            <person name="Cohen D.B."/>
            <person name="Kent A.D."/>
        </authorList>
    </citation>
    <scope>NUCLEOTIDE SEQUENCE</scope>
</reference>
<dbReference type="InterPro" id="IPR005162">
    <property type="entry name" value="Retrotrans_gag_dom"/>
</dbReference>
<dbReference type="GO" id="GO:0015074">
    <property type="term" value="P:DNA integration"/>
    <property type="evidence" value="ECO:0007669"/>
    <property type="project" value="InterPro"/>
</dbReference>
<gene>
    <name evidence="4" type="ORF">FSB_LOCUS48868</name>
</gene>
<evidence type="ECO:0000313" key="4">
    <source>
        <dbReference type="EMBL" id="SPD20986.1"/>
    </source>
</evidence>
<dbReference type="Pfam" id="PF03732">
    <property type="entry name" value="Retrotrans_gag"/>
    <property type="match status" value="1"/>
</dbReference>
<dbReference type="CDD" id="cd01647">
    <property type="entry name" value="RT_LTR"/>
    <property type="match status" value="1"/>
</dbReference>
<dbReference type="CDD" id="cd09279">
    <property type="entry name" value="RNase_HI_like"/>
    <property type="match status" value="1"/>
</dbReference>
<dbReference type="InterPro" id="IPR043502">
    <property type="entry name" value="DNA/RNA_pol_sf"/>
</dbReference>
<name>A0A2N9I4J6_FAGSY</name>
<dbReference type="PANTHER" id="PTHR48475:SF2">
    <property type="entry name" value="RIBONUCLEASE H"/>
    <property type="match status" value="1"/>
</dbReference>
<dbReference type="GO" id="GO:0004523">
    <property type="term" value="F:RNA-DNA hybrid ribonuclease activity"/>
    <property type="evidence" value="ECO:0007669"/>
    <property type="project" value="InterPro"/>
</dbReference>
<dbReference type="PROSITE" id="PS50879">
    <property type="entry name" value="RNASE_H_1"/>
    <property type="match status" value="1"/>
</dbReference>
<dbReference type="PANTHER" id="PTHR48475">
    <property type="entry name" value="RIBONUCLEASE H"/>
    <property type="match status" value="1"/>
</dbReference>
<dbReference type="InterPro" id="IPR002156">
    <property type="entry name" value="RNaseH_domain"/>
</dbReference>
<organism evidence="4">
    <name type="scientific">Fagus sylvatica</name>
    <name type="common">Beechnut</name>
    <dbReference type="NCBI Taxonomy" id="28930"/>
    <lineage>
        <taxon>Eukaryota</taxon>
        <taxon>Viridiplantae</taxon>
        <taxon>Streptophyta</taxon>
        <taxon>Embryophyta</taxon>
        <taxon>Tracheophyta</taxon>
        <taxon>Spermatophyta</taxon>
        <taxon>Magnoliopsida</taxon>
        <taxon>eudicotyledons</taxon>
        <taxon>Gunneridae</taxon>
        <taxon>Pentapetalae</taxon>
        <taxon>rosids</taxon>
        <taxon>fabids</taxon>
        <taxon>Fagales</taxon>
        <taxon>Fagaceae</taxon>
        <taxon>Fagus</taxon>
    </lineage>
</organism>
<protein>
    <submittedName>
        <fullName evidence="4">Uncharacterized protein</fullName>
    </submittedName>
</protein>
<dbReference type="Gene3D" id="1.10.340.70">
    <property type="match status" value="1"/>
</dbReference>
<evidence type="ECO:0000259" key="2">
    <source>
        <dbReference type="PROSITE" id="PS50879"/>
    </source>
</evidence>
<dbReference type="Pfam" id="PF13456">
    <property type="entry name" value="RVT_3"/>
    <property type="match status" value="1"/>
</dbReference>
<dbReference type="Gene3D" id="3.30.420.10">
    <property type="entry name" value="Ribonuclease H-like superfamily/Ribonuclease H"/>
    <property type="match status" value="2"/>
</dbReference>
<proteinExistence type="predicted"/>
<feature type="compositionally biased region" description="Basic residues" evidence="1">
    <location>
        <begin position="120"/>
        <end position="145"/>
    </location>
</feature>
<dbReference type="InterPro" id="IPR012337">
    <property type="entry name" value="RNaseH-like_sf"/>
</dbReference>
<accession>A0A2N9I4J6</accession>
<feature type="compositionally biased region" description="Polar residues" evidence="1">
    <location>
        <begin position="396"/>
        <end position="409"/>
    </location>
</feature>
<feature type="compositionally biased region" description="Basic and acidic residues" evidence="1">
    <location>
        <begin position="7"/>
        <end position="19"/>
    </location>
</feature>
<dbReference type="Gene3D" id="3.10.10.10">
    <property type="entry name" value="HIV Type 1 Reverse Transcriptase, subunit A, domain 1"/>
    <property type="match status" value="1"/>
</dbReference>
<feature type="domain" description="RNase H type-1" evidence="2">
    <location>
        <begin position="1044"/>
        <end position="1173"/>
    </location>
</feature>
<evidence type="ECO:0000256" key="1">
    <source>
        <dbReference type="SAM" id="MobiDB-lite"/>
    </source>
</evidence>
<dbReference type="SUPFAM" id="SSF53098">
    <property type="entry name" value="Ribonuclease H-like"/>
    <property type="match status" value="2"/>
</dbReference>
<feature type="domain" description="Integrase catalytic" evidence="3">
    <location>
        <begin position="1331"/>
        <end position="1405"/>
    </location>
</feature>
<dbReference type="InterPro" id="IPR001584">
    <property type="entry name" value="Integrase_cat-core"/>
</dbReference>
<dbReference type="Pfam" id="PF17921">
    <property type="entry name" value="Integrase_H2C2"/>
    <property type="match status" value="1"/>
</dbReference>
<dbReference type="SUPFAM" id="SSF56672">
    <property type="entry name" value="DNA/RNA polymerases"/>
    <property type="match status" value="1"/>
</dbReference>